<proteinExistence type="predicted"/>
<name>A0ABX6V8E8_9GAMM</name>
<sequence length="127" mass="14611">MRQLYAADIDAEQDRLNEQANQWNAPPEVLAQLANQLPDDEDVVIWPENHLTMNLFFSCQTQWHFAGMAGVRTGLNWQSLELAMSRSAEFRSLDDGTKDEVFDELVLVERVVLKAIREHESLQKTKP</sequence>
<protein>
    <submittedName>
        <fullName evidence="1">DUF1799 domain-containing protein</fullName>
    </submittedName>
</protein>
<gene>
    <name evidence="1" type="ORF">FM038_017145</name>
</gene>
<reference evidence="1" key="1">
    <citation type="submission" date="2021-07" db="EMBL/GenBank/DDBJ databases">
        <title>Shewanella sp. YLB-07 whole genome sequence.</title>
        <authorList>
            <person name="Yu L."/>
        </authorList>
    </citation>
    <scope>NUCLEOTIDE SEQUENCE</scope>
    <source>
        <strain evidence="1">YLB-08</strain>
    </source>
</reference>
<keyword evidence="2" id="KW-1185">Reference proteome</keyword>
<dbReference type="Pfam" id="PF08809">
    <property type="entry name" value="DUF1799"/>
    <property type="match status" value="1"/>
</dbReference>
<dbReference type="Proteomes" id="UP000316416">
    <property type="component" value="Chromosome"/>
</dbReference>
<dbReference type="EMBL" id="CP045503">
    <property type="protein sequence ID" value="QPG58946.1"/>
    <property type="molecule type" value="Genomic_DNA"/>
</dbReference>
<organism evidence="1 2">
    <name type="scientific">Shewanella eurypsychrophilus</name>
    <dbReference type="NCBI Taxonomy" id="2593656"/>
    <lineage>
        <taxon>Bacteria</taxon>
        <taxon>Pseudomonadati</taxon>
        <taxon>Pseudomonadota</taxon>
        <taxon>Gammaproteobacteria</taxon>
        <taxon>Alteromonadales</taxon>
        <taxon>Shewanellaceae</taxon>
        <taxon>Shewanella</taxon>
    </lineage>
</organism>
<dbReference type="InterPro" id="IPR014915">
    <property type="entry name" value="Phage_TLS_TfmB"/>
</dbReference>
<evidence type="ECO:0000313" key="2">
    <source>
        <dbReference type="Proteomes" id="UP000316416"/>
    </source>
</evidence>
<dbReference type="RefSeq" id="WP_142874567.1">
    <property type="nucleotide sequence ID" value="NZ_CP045503.2"/>
</dbReference>
<evidence type="ECO:0000313" key="1">
    <source>
        <dbReference type="EMBL" id="QPG58946.1"/>
    </source>
</evidence>
<accession>A0ABX6V8E8</accession>